<feature type="signal peptide" evidence="1">
    <location>
        <begin position="1"/>
        <end position="18"/>
    </location>
</feature>
<organism evidence="3 4">
    <name type="scientific">Eptatretus burgeri</name>
    <name type="common">Inshore hagfish</name>
    <dbReference type="NCBI Taxonomy" id="7764"/>
    <lineage>
        <taxon>Eukaryota</taxon>
        <taxon>Metazoa</taxon>
        <taxon>Chordata</taxon>
        <taxon>Craniata</taxon>
        <taxon>Vertebrata</taxon>
        <taxon>Cyclostomata</taxon>
        <taxon>Myxini</taxon>
        <taxon>Myxiniformes</taxon>
        <taxon>Myxinidae</taxon>
        <taxon>Eptatretinae</taxon>
        <taxon>Eptatretus</taxon>
    </lineage>
</organism>
<sequence>MRHSTFSVFLLWLSNVNSRTSCQILQENGVKKFVRSSGRLCMSRWVSVLCLGHCDGKLQVDLLLPPPVALKGGLLTSMSATFVSCGLACFSSSEAAKNAVKGTAKLKFYPPDTLPINELILVTVSSLESPSSFYVQQGGVYLRYMKKLMNKLQAVYSSSMDPSWEVFCPVPNTPCVAQFSGKFWCRAVIQGF</sequence>
<dbReference type="Gene3D" id="2.40.50.90">
    <property type="match status" value="1"/>
</dbReference>
<evidence type="ECO:0000313" key="4">
    <source>
        <dbReference type="Proteomes" id="UP000694388"/>
    </source>
</evidence>
<evidence type="ECO:0000259" key="2">
    <source>
        <dbReference type="Pfam" id="PF00567"/>
    </source>
</evidence>
<feature type="chain" id="PRO_5034893507" description="Tudor domain-containing protein" evidence="1">
    <location>
        <begin position="19"/>
        <end position="192"/>
    </location>
</feature>
<dbReference type="InterPro" id="IPR002999">
    <property type="entry name" value="Tudor"/>
</dbReference>
<name>A0A8C4NDM9_EPTBU</name>
<dbReference type="InterPro" id="IPR035437">
    <property type="entry name" value="SNase_OB-fold_sf"/>
</dbReference>
<keyword evidence="1" id="KW-0732">Signal</keyword>
<reference evidence="3" key="2">
    <citation type="submission" date="2025-09" db="UniProtKB">
        <authorList>
            <consortium name="Ensembl"/>
        </authorList>
    </citation>
    <scope>IDENTIFICATION</scope>
</reference>
<evidence type="ECO:0000313" key="3">
    <source>
        <dbReference type="Ensembl" id="ENSEBUP00000005036.1"/>
    </source>
</evidence>
<feature type="domain" description="Tudor" evidence="2">
    <location>
        <begin position="116"/>
        <end position="189"/>
    </location>
</feature>
<dbReference type="SUPFAM" id="SSF63748">
    <property type="entry name" value="Tudor/PWWP/MBT"/>
    <property type="match status" value="1"/>
</dbReference>
<keyword evidence="4" id="KW-1185">Reference proteome</keyword>
<dbReference type="Gene3D" id="2.30.30.140">
    <property type="match status" value="1"/>
</dbReference>
<accession>A0A8C4NDM9</accession>
<dbReference type="PANTHER" id="PTHR16442">
    <property type="entry name" value="RING FINGER PROTEIN 17"/>
    <property type="match status" value="1"/>
</dbReference>
<dbReference type="Ensembl" id="ENSEBUT00000005474.1">
    <property type="protein sequence ID" value="ENSEBUP00000005036.1"/>
    <property type="gene ID" value="ENSEBUG00000003480.1"/>
</dbReference>
<proteinExistence type="predicted"/>
<dbReference type="Proteomes" id="UP000694388">
    <property type="component" value="Unplaced"/>
</dbReference>
<dbReference type="PANTHER" id="PTHR16442:SF1">
    <property type="entry name" value="RING FINGER PROTEIN 17"/>
    <property type="match status" value="1"/>
</dbReference>
<dbReference type="AlphaFoldDB" id="A0A8C4NDM9"/>
<dbReference type="Pfam" id="PF00567">
    <property type="entry name" value="TUDOR"/>
    <property type="match status" value="1"/>
</dbReference>
<protein>
    <recommendedName>
        <fullName evidence="2">Tudor domain-containing protein</fullName>
    </recommendedName>
</protein>
<reference evidence="3" key="1">
    <citation type="submission" date="2025-08" db="UniProtKB">
        <authorList>
            <consortium name="Ensembl"/>
        </authorList>
    </citation>
    <scope>IDENTIFICATION</scope>
</reference>
<evidence type="ECO:0000256" key="1">
    <source>
        <dbReference type="SAM" id="SignalP"/>
    </source>
</evidence>